<dbReference type="AlphaFoldDB" id="X1A2X9"/>
<name>X1A2X9_9ZZZZ</name>
<evidence type="ECO:0000313" key="1">
    <source>
        <dbReference type="EMBL" id="GAG76420.1"/>
    </source>
</evidence>
<accession>X1A2X9</accession>
<organism evidence="1">
    <name type="scientific">marine sediment metagenome</name>
    <dbReference type="NCBI Taxonomy" id="412755"/>
    <lineage>
        <taxon>unclassified sequences</taxon>
        <taxon>metagenomes</taxon>
        <taxon>ecological metagenomes</taxon>
    </lineage>
</organism>
<dbReference type="EMBL" id="BART01018636">
    <property type="protein sequence ID" value="GAG76420.1"/>
    <property type="molecule type" value="Genomic_DNA"/>
</dbReference>
<proteinExistence type="predicted"/>
<comment type="caution">
    <text evidence="1">The sequence shown here is derived from an EMBL/GenBank/DDBJ whole genome shotgun (WGS) entry which is preliminary data.</text>
</comment>
<gene>
    <name evidence="1" type="ORF">S01H4_35117</name>
</gene>
<protein>
    <submittedName>
        <fullName evidence="1">Uncharacterized protein</fullName>
    </submittedName>
</protein>
<sequence length="75" mass="8786">MMITIKCPKCGTEGSQSLLKPDYEGPYRCWKCRELFVITIKGNEVKGWKPLTEEEFQRMQEAEELKAKFKKQSPD</sequence>
<reference evidence="1" key="1">
    <citation type="journal article" date="2014" name="Front. Microbiol.">
        <title>High frequency of phylogenetically diverse reductive dehalogenase-homologous genes in deep subseafloor sedimentary metagenomes.</title>
        <authorList>
            <person name="Kawai M."/>
            <person name="Futagami T."/>
            <person name="Toyoda A."/>
            <person name="Takaki Y."/>
            <person name="Nishi S."/>
            <person name="Hori S."/>
            <person name="Arai W."/>
            <person name="Tsubouchi T."/>
            <person name="Morono Y."/>
            <person name="Uchiyama I."/>
            <person name="Ito T."/>
            <person name="Fujiyama A."/>
            <person name="Inagaki F."/>
            <person name="Takami H."/>
        </authorList>
    </citation>
    <scope>NUCLEOTIDE SEQUENCE</scope>
    <source>
        <strain evidence="1">Expedition CK06-06</strain>
    </source>
</reference>